<dbReference type="InterPro" id="IPR015421">
    <property type="entry name" value="PyrdxlP-dep_Trfase_major"/>
</dbReference>
<evidence type="ECO:0000256" key="4">
    <source>
        <dbReference type="RuleBase" id="RU000481"/>
    </source>
</evidence>
<dbReference type="PROSITE" id="PS00105">
    <property type="entry name" value="AA_TRANSFER_CLASS_1"/>
    <property type="match status" value="1"/>
</dbReference>
<dbReference type="PANTHER" id="PTHR42832">
    <property type="entry name" value="AMINO ACID AMINOTRANSFERASE"/>
    <property type="match status" value="1"/>
</dbReference>
<dbReference type="CDD" id="cd00609">
    <property type="entry name" value="AAT_like"/>
    <property type="match status" value="1"/>
</dbReference>
<dbReference type="NCBIfam" id="NF006604">
    <property type="entry name" value="PRK09148.1"/>
    <property type="match status" value="1"/>
</dbReference>
<dbReference type="InterPro" id="IPR004839">
    <property type="entry name" value="Aminotransferase_I/II_large"/>
</dbReference>
<accession>A0A840SD17</accession>
<dbReference type="InterPro" id="IPR050881">
    <property type="entry name" value="LL-DAP_aminotransferase"/>
</dbReference>
<evidence type="ECO:0000256" key="3">
    <source>
        <dbReference type="ARBA" id="ARBA00022679"/>
    </source>
</evidence>
<dbReference type="Gene3D" id="3.90.1150.10">
    <property type="entry name" value="Aspartate Aminotransferase, domain 1"/>
    <property type="match status" value="1"/>
</dbReference>
<dbReference type="InterPro" id="IPR015422">
    <property type="entry name" value="PyrdxlP-dep_Trfase_small"/>
</dbReference>
<reference evidence="6 7" key="1">
    <citation type="submission" date="2020-08" db="EMBL/GenBank/DDBJ databases">
        <title>Genomic Encyclopedia of Type Strains, Phase IV (KMG-IV): sequencing the most valuable type-strain genomes for metagenomic binning, comparative biology and taxonomic classification.</title>
        <authorList>
            <person name="Goeker M."/>
        </authorList>
    </citation>
    <scope>NUCLEOTIDE SEQUENCE [LARGE SCALE GENOMIC DNA]</scope>
    <source>
        <strain evidence="6 7">DSM 101730</strain>
    </source>
</reference>
<dbReference type="InterPro" id="IPR004838">
    <property type="entry name" value="NHTrfase_class1_PyrdxlP-BS"/>
</dbReference>
<dbReference type="EC" id="2.6.1.-" evidence="4"/>
<dbReference type="Proteomes" id="UP000549457">
    <property type="component" value="Unassembled WGS sequence"/>
</dbReference>
<dbReference type="AlphaFoldDB" id="A0A840SD17"/>
<dbReference type="Pfam" id="PF00155">
    <property type="entry name" value="Aminotran_1_2"/>
    <property type="match status" value="1"/>
</dbReference>
<comment type="caution">
    <text evidence="6">The sequence shown here is derived from an EMBL/GenBank/DDBJ whole genome shotgun (WGS) entry which is preliminary data.</text>
</comment>
<dbReference type="GO" id="GO:0008483">
    <property type="term" value="F:transaminase activity"/>
    <property type="evidence" value="ECO:0007669"/>
    <property type="project" value="UniProtKB-KW"/>
</dbReference>
<dbReference type="Gene3D" id="3.40.640.10">
    <property type="entry name" value="Type I PLP-dependent aspartate aminotransferase-like (Major domain)"/>
    <property type="match status" value="1"/>
</dbReference>
<dbReference type="GO" id="GO:0030170">
    <property type="term" value="F:pyridoxal phosphate binding"/>
    <property type="evidence" value="ECO:0007669"/>
    <property type="project" value="InterPro"/>
</dbReference>
<evidence type="ECO:0000256" key="2">
    <source>
        <dbReference type="ARBA" id="ARBA00022576"/>
    </source>
</evidence>
<protein>
    <recommendedName>
        <fullName evidence="4">Aminotransferase</fullName>
        <ecNumber evidence="4">2.6.1.-</ecNumber>
    </recommendedName>
</protein>
<dbReference type="SUPFAM" id="SSF53383">
    <property type="entry name" value="PLP-dependent transferases"/>
    <property type="match status" value="1"/>
</dbReference>
<comment type="cofactor">
    <cofactor evidence="1 4">
        <name>pyridoxal 5'-phosphate</name>
        <dbReference type="ChEBI" id="CHEBI:597326"/>
    </cofactor>
</comment>
<proteinExistence type="inferred from homology"/>
<evidence type="ECO:0000256" key="1">
    <source>
        <dbReference type="ARBA" id="ARBA00001933"/>
    </source>
</evidence>
<dbReference type="InterPro" id="IPR015424">
    <property type="entry name" value="PyrdxlP-dep_Trfase"/>
</dbReference>
<keyword evidence="7" id="KW-1185">Reference proteome</keyword>
<evidence type="ECO:0000313" key="7">
    <source>
        <dbReference type="Proteomes" id="UP000549457"/>
    </source>
</evidence>
<dbReference type="PANTHER" id="PTHR42832:SF1">
    <property type="entry name" value="GLUTAMATE-PYRUVATE AMINOTRANSFERASE ALAC"/>
    <property type="match status" value="1"/>
</dbReference>
<dbReference type="RefSeq" id="WP_184147002.1">
    <property type="nucleotide sequence ID" value="NZ_JACHFM010000001.1"/>
</dbReference>
<keyword evidence="3 4" id="KW-0808">Transferase</keyword>
<organism evidence="6 7">
    <name type="scientific">Amaricoccus macauensis</name>
    <dbReference type="NCBI Taxonomy" id="57001"/>
    <lineage>
        <taxon>Bacteria</taxon>
        <taxon>Pseudomonadati</taxon>
        <taxon>Pseudomonadota</taxon>
        <taxon>Alphaproteobacteria</taxon>
        <taxon>Rhodobacterales</taxon>
        <taxon>Paracoccaceae</taxon>
        <taxon>Amaricoccus</taxon>
    </lineage>
</organism>
<keyword evidence="2 4" id="KW-0032">Aminotransferase</keyword>
<gene>
    <name evidence="6" type="ORF">HNP73_000630</name>
</gene>
<evidence type="ECO:0000313" key="6">
    <source>
        <dbReference type="EMBL" id="MBB5220709.1"/>
    </source>
</evidence>
<feature type="domain" description="Aminotransferase class I/classII large" evidence="5">
    <location>
        <begin position="33"/>
        <end position="388"/>
    </location>
</feature>
<dbReference type="EMBL" id="JACHFM010000001">
    <property type="protein sequence ID" value="MBB5220709.1"/>
    <property type="molecule type" value="Genomic_DNA"/>
</dbReference>
<evidence type="ECO:0000259" key="5">
    <source>
        <dbReference type="Pfam" id="PF00155"/>
    </source>
</evidence>
<name>A0A840SD17_9RHOB</name>
<comment type="similarity">
    <text evidence="4">Belongs to the class-I pyridoxal-phosphate-dependent aminotransferase family.</text>
</comment>
<sequence>MADEEFYRIKRLPPYVFAEVNRLKARYRAEGMDIIDFGMGNPDMDTPRHIVDKLIETVQRPRTHRYSASKGIPGLRRAQAGYYARRFGVSVDPETEVVATLGSKEGLANLAMAITAPGDVMLVPNPSYPIHPYGFMIAGGTLRHVPALHDGRFDPEEYLRALDRAVLHSVPKPVAVVVSFPSNPTAQVCDLDFYRDLIAFAKKHHLWVLSDLAYSEVYFDDNPPPSILQVDGAKDVAVEFTSLSKTYSMPGWRMGFAVGNRRLIDALTRIKSYLDYGAFTPVQVAAAAALNGPQECVAEIRSIYKHRRDVLIDSMARAGWQIPSPPATMFAWAPVPKPFEAIGSMGFSKILLREAEVAVAPGVGFGEYGEGYVRLGLVENEQRIRQAARGVKKVLANADALVERYRAEEEAEVVS</sequence>